<sequence length="179" mass="20138">MDEEADADALVRMTQTTTVTFLGETRRTFAGLMIQEWIFLAVSIVNIAATIGLTIERIVVTVQSDPSNPDFTFALLLLINAVFCLAYAIHGLLREREYELYVLMAGITVVLSYCVLGYAVNPTKRTRVKLVSCEYCISVMPFVSAWILIQPSVNLMSTLSSKIVYFQLSPHTRHCQYQQ</sequence>
<accession>A0AAD9NQK3</accession>
<dbReference type="Pfam" id="PF25044">
    <property type="entry name" value="DUF7789"/>
    <property type="match status" value="1"/>
</dbReference>
<evidence type="ECO:0000313" key="4">
    <source>
        <dbReference type="Proteomes" id="UP001209878"/>
    </source>
</evidence>
<keyword evidence="1" id="KW-1133">Transmembrane helix</keyword>
<feature type="domain" description="DUF7789" evidence="2">
    <location>
        <begin position="28"/>
        <end position="150"/>
    </location>
</feature>
<protein>
    <recommendedName>
        <fullName evidence="2">DUF7789 domain-containing protein</fullName>
    </recommendedName>
</protein>
<reference evidence="3" key="1">
    <citation type="journal article" date="2023" name="Mol. Biol. Evol.">
        <title>Third-Generation Sequencing Reveals the Adaptive Role of the Epigenome in Three Deep-Sea Polychaetes.</title>
        <authorList>
            <person name="Perez M."/>
            <person name="Aroh O."/>
            <person name="Sun Y."/>
            <person name="Lan Y."/>
            <person name="Juniper S.K."/>
            <person name="Young C.R."/>
            <person name="Angers B."/>
            <person name="Qian P.Y."/>
        </authorList>
    </citation>
    <scope>NUCLEOTIDE SEQUENCE</scope>
    <source>
        <strain evidence="3">R07B-5</strain>
    </source>
</reference>
<dbReference type="InterPro" id="IPR056691">
    <property type="entry name" value="DUF7789"/>
</dbReference>
<keyword evidence="1" id="KW-0472">Membrane</keyword>
<keyword evidence="4" id="KW-1185">Reference proteome</keyword>
<gene>
    <name evidence="3" type="ORF">NP493_619g06000</name>
</gene>
<keyword evidence="1" id="KW-0812">Transmembrane</keyword>
<comment type="caution">
    <text evidence="3">The sequence shown here is derived from an EMBL/GenBank/DDBJ whole genome shotgun (WGS) entry which is preliminary data.</text>
</comment>
<dbReference type="PANTHER" id="PTHR39299:SF1">
    <property type="entry name" value="TRANSMEMBRANE PROTEIN"/>
    <property type="match status" value="1"/>
</dbReference>
<feature type="transmembrane region" description="Helical" evidence="1">
    <location>
        <begin position="71"/>
        <end position="89"/>
    </location>
</feature>
<feature type="transmembrane region" description="Helical" evidence="1">
    <location>
        <begin position="37"/>
        <end position="59"/>
    </location>
</feature>
<dbReference type="EMBL" id="JAODUO010000619">
    <property type="protein sequence ID" value="KAK2177098.1"/>
    <property type="molecule type" value="Genomic_DNA"/>
</dbReference>
<evidence type="ECO:0000256" key="1">
    <source>
        <dbReference type="SAM" id="Phobius"/>
    </source>
</evidence>
<organism evidence="3 4">
    <name type="scientific">Ridgeia piscesae</name>
    <name type="common">Tubeworm</name>
    <dbReference type="NCBI Taxonomy" id="27915"/>
    <lineage>
        <taxon>Eukaryota</taxon>
        <taxon>Metazoa</taxon>
        <taxon>Spiralia</taxon>
        <taxon>Lophotrochozoa</taxon>
        <taxon>Annelida</taxon>
        <taxon>Polychaeta</taxon>
        <taxon>Sedentaria</taxon>
        <taxon>Canalipalpata</taxon>
        <taxon>Sabellida</taxon>
        <taxon>Siboglinidae</taxon>
        <taxon>Ridgeia</taxon>
    </lineage>
</organism>
<dbReference type="PANTHER" id="PTHR39299">
    <property type="entry name" value="TRANSMEMBRANE PROTEIN"/>
    <property type="match status" value="1"/>
</dbReference>
<dbReference type="Proteomes" id="UP001209878">
    <property type="component" value="Unassembled WGS sequence"/>
</dbReference>
<feature type="transmembrane region" description="Helical" evidence="1">
    <location>
        <begin position="101"/>
        <end position="120"/>
    </location>
</feature>
<proteinExistence type="predicted"/>
<dbReference type="AlphaFoldDB" id="A0AAD9NQK3"/>
<evidence type="ECO:0000259" key="2">
    <source>
        <dbReference type="Pfam" id="PF25044"/>
    </source>
</evidence>
<evidence type="ECO:0000313" key="3">
    <source>
        <dbReference type="EMBL" id="KAK2177098.1"/>
    </source>
</evidence>
<name>A0AAD9NQK3_RIDPI</name>